<dbReference type="InterPro" id="IPR025158">
    <property type="entry name" value="Mg_chelat-rel_C"/>
</dbReference>
<dbReference type="PANTHER" id="PTHR32039">
    <property type="entry name" value="MAGNESIUM-CHELATASE SUBUNIT CHLI"/>
    <property type="match status" value="1"/>
</dbReference>
<protein>
    <submittedName>
        <fullName evidence="6">Mg chelatase-like protein</fullName>
    </submittedName>
</protein>
<dbReference type="SUPFAM" id="SSF54211">
    <property type="entry name" value="Ribosomal protein S5 domain 2-like"/>
    <property type="match status" value="1"/>
</dbReference>
<dbReference type="AlphaFoldDB" id="A0A158M955"/>
<dbReference type="Pfam" id="PF13335">
    <property type="entry name" value="Mg_chelatase_C"/>
    <property type="match status" value="1"/>
</dbReference>
<dbReference type="PATRIC" id="fig|1331206.3.peg.94"/>
<evidence type="ECO:0000259" key="5">
    <source>
        <dbReference type="SMART" id="SM00382"/>
    </source>
</evidence>
<comment type="caution">
    <text evidence="6">The sequence shown here is derived from an EMBL/GenBank/DDBJ whole genome shotgun (WGS) entry which is preliminary data.</text>
</comment>
<dbReference type="PRINTS" id="PR01657">
    <property type="entry name" value="MCMFAMILY"/>
</dbReference>
<dbReference type="InterPro" id="IPR003593">
    <property type="entry name" value="AAA+_ATPase"/>
</dbReference>
<feature type="signal peptide" evidence="4">
    <location>
        <begin position="1"/>
        <end position="19"/>
    </location>
</feature>
<dbReference type="SMART" id="SM00382">
    <property type="entry name" value="AAA"/>
    <property type="match status" value="1"/>
</dbReference>
<evidence type="ECO:0000313" key="6">
    <source>
        <dbReference type="EMBL" id="KAL00478.1"/>
    </source>
</evidence>
<dbReference type="Proteomes" id="UP000026682">
    <property type="component" value="Unassembled WGS sequence"/>
</dbReference>
<dbReference type="Pfam" id="PF01078">
    <property type="entry name" value="Mg_chelatase"/>
    <property type="match status" value="1"/>
</dbReference>
<accession>A0A158M955</accession>
<keyword evidence="2" id="KW-0547">Nucleotide-binding</keyword>
<dbReference type="SUPFAM" id="SSF52540">
    <property type="entry name" value="P-loop containing nucleoside triphosphate hydrolases"/>
    <property type="match status" value="1"/>
</dbReference>
<dbReference type="GO" id="GO:0003677">
    <property type="term" value="F:DNA binding"/>
    <property type="evidence" value="ECO:0007669"/>
    <property type="project" value="InterPro"/>
</dbReference>
<dbReference type="InterPro" id="IPR014721">
    <property type="entry name" value="Ribsml_uS5_D2-typ_fold_subgr"/>
</dbReference>
<sequence>MVLPVCLMSLAMLNSRALAGLQTPSVRVEAHLGAGLPAFSIVGLPDLEVRESRERVRAAIVNSGFEFPAGRVTINLSPGDLPKASSRFDLPIALCILMASGQVAPAQATDGLVLVGELSLSGALVPVADALALALGVARAPEAAVLILPEASAAQAARVPGLKVLAARGLAEVAAHLAGLAELPVAQAAARPPLVAGPCLSDVRGQPLARRALEIAAAGGHSLLMCGPPGAGKSMLAQRLPGLLPALDDAAALEAAAIARLAGLADPPFGLPPFRSPHHGATAAALVGGGSPPRPGEISLAHQGVLFLDELPEFERRALQALREPLESGEVSLSRASGRLCFPARFQLVAAMNPCPCGWRGHPTRACRCSPQQVARYGERIGGPLRDRIDLHLWLPAVDPDCLGGPSGEASSVIRERVHACRRVQWQRQACLNAQLQGEALVRHAGLDDGTRKWFVQAMRRLGGSARASQRVLRVARSVADLAGDGRIGRRHLAEALQFRDLGKAA</sequence>
<dbReference type="NCBIfam" id="TIGR00368">
    <property type="entry name" value="YifB family Mg chelatase-like AAA ATPase"/>
    <property type="match status" value="1"/>
</dbReference>
<keyword evidence="3" id="KW-0067">ATP-binding</keyword>
<dbReference type="InterPro" id="IPR004482">
    <property type="entry name" value="Mg_chelat-rel"/>
</dbReference>
<comment type="similarity">
    <text evidence="1">Belongs to the Mg-chelatase subunits D/I family. ComM subfamily.</text>
</comment>
<dbReference type="InterPro" id="IPR027417">
    <property type="entry name" value="P-loop_NTPase"/>
</dbReference>
<gene>
    <name evidence="6" type="ORF">L497_0564</name>
</gene>
<dbReference type="STRING" id="35814.BBB42_06155"/>
<dbReference type="GO" id="GO:0005524">
    <property type="term" value="F:ATP binding"/>
    <property type="evidence" value="ECO:0007669"/>
    <property type="project" value="UniProtKB-KW"/>
</dbReference>
<feature type="domain" description="AAA+ ATPase" evidence="5">
    <location>
        <begin position="219"/>
        <end position="399"/>
    </location>
</feature>
<evidence type="ECO:0000256" key="2">
    <source>
        <dbReference type="ARBA" id="ARBA00022741"/>
    </source>
</evidence>
<dbReference type="Gene3D" id="3.30.230.10">
    <property type="match status" value="1"/>
</dbReference>
<dbReference type="InterPro" id="IPR020568">
    <property type="entry name" value="Ribosomal_Su5_D2-typ_SF"/>
</dbReference>
<dbReference type="Gene3D" id="3.40.50.300">
    <property type="entry name" value="P-loop containing nucleotide triphosphate hydrolases"/>
    <property type="match status" value="1"/>
</dbReference>
<evidence type="ECO:0000256" key="3">
    <source>
        <dbReference type="ARBA" id="ARBA00022840"/>
    </source>
</evidence>
<dbReference type="InterPro" id="IPR001208">
    <property type="entry name" value="MCM_dom"/>
</dbReference>
<dbReference type="InterPro" id="IPR045006">
    <property type="entry name" value="CHLI-like"/>
</dbReference>
<evidence type="ECO:0000313" key="7">
    <source>
        <dbReference type="Proteomes" id="UP000026682"/>
    </source>
</evidence>
<reference evidence="6 7" key="1">
    <citation type="submission" date="2014-03" db="EMBL/GenBank/DDBJ databases">
        <title>Genome sequence of Bordetella holmseii.</title>
        <authorList>
            <person name="Harvill E."/>
            <person name="Goodfield L.L."/>
            <person name="Ivanov Y."/>
            <person name="Meyer J.A."/>
            <person name="Newth C."/>
            <person name="Cassiday P."/>
            <person name="Tondella M.L."/>
            <person name="Liao P."/>
            <person name="Zimmerman J."/>
            <person name="Meert K."/>
            <person name="Wessel D."/>
            <person name="Berger J."/>
            <person name="Dean J.M."/>
            <person name="Holubkov R."/>
            <person name="Burr J."/>
            <person name="Liu T."/>
            <person name="Brinkac L.M."/>
            <person name="Sanka R."/>
            <person name="Kim M."/>
            <person name="Losada L."/>
        </authorList>
    </citation>
    <scope>NUCLEOTIDE SEQUENCE [LARGE SCALE GENOMIC DNA]</scope>
    <source>
        <strain evidence="6 7">CDC-H585-BH</strain>
    </source>
</reference>
<feature type="chain" id="PRO_5007628717" evidence="4">
    <location>
        <begin position="20"/>
        <end position="506"/>
    </location>
</feature>
<name>A0A158M955_9BORD</name>
<dbReference type="PANTHER" id="PTHR32039:SF7">
    <property type="entry name" value="COMPETENCE PROTEIN COMM"/>
    <property type="match status" value="1"/>
</dbReference>
<evidence type="ECO:0000256" key="1">
    <source>
        <dbReference type="ARBA" id="ARBA00006354"/>
    </source>
</evidence>
<dbReference type="InterPro" id="IPR000523">
    <property type="entry name" value="Mg_chelatse_chII-like_cat_dom"/>
</dbReference>
<dbReference type="EMBL" id="JFZZ01000005">
    <property type="protein sequence ID" value="KAL00478.1"/>
    <property type="molecule type" value="Genomic_DNA"/>
</dbReference>
<evidence type="ECO:0000256" key="4">
    <source>
        <dbReference type="SAM" id="SignalP"/>
    </source>
</evidence>
<keyword evidence="4" id="KW-0732">Signal</keyword>
<dbReference type="Pfam" id="PF13541">
    <property type="entry name" value="ChlI"/>
    <property type="match status" value="1"/>
</dbReference>
<organism evidence="6 7">
    <name type="scientific">Bordetella holmesii CDC-H585-BH</name>
    <dbReference type="NCBI Taxonomy" id="1331206"/>
    <lineage>
        <taxon>Bacteria</taxon>
        <taxon>Pseudomonadati</taxon>
        <taxon>Pseudomonadota</taxon>
        <taxon>Betaproteobacteria</taxon>
        <taxon>Burkholderiales</taxon>
        <taxon>Alcaligenaceae</taxon>
        <taxon>Bordetella</taxon>
    </lineage>
</organism>
<proteinExistence type="inferred from homology"/>